<sequence>MDLCDEYDEEDSKAKRRKLRSRTGNIEYRLLKDVAWKTAEYDDSFCPFNMDNFNELCKMPLGYNDDVTKSDLLASKTALPKQINELDETENKTRDNVCQYCVNEGNIAEQWQLIIK</sequence>
<protein>
    <submittedName>
        <fullName evidence="1">Uncharacterized protein</fullName>
    </submittedName>
</protein>
<dbReference type="EMBL" id="BGZK01004641">
    <property type="protein sequence ID" value="GBP10103.1"/>
    <property type="molecule type" value="Genomic_DNA"/>
</dbReference>
<dbReference type="AlphaFoldDB" id="A0A4C1T6I5"/>
<dbReference type="Proteomes" id="UP000299102">
    <property type="component" value="Unassembled WGS sequence"/>
</dbReference>
<keyword evidence="2" id="KW-1185">Reference proteome</keyword>
<proteinExistence type="predicted"/>
<organism evidence="1 2">
    <name type="scientific">Eumeta variegata</name>
    <name type="common">Bagworm moth</name>
    <name type="synonym">Eumeta japonica</name>
    <dbReference type="NCBI Taxonomy" id="151549"/>
    <lineage>
        <taxon>Eukaryota</taxon>
        <taxon>Metazoa</taxon>
        <taxon>Ecdysozoa</taxon>
        <taxon>Arthropoda</taxon>
        <taxon>Hexapoda</taxon>
        <taxon>Insecta</taxon>
        <taxon>Pterygota</taxon>
        <taxon>Neoptera</taxon>
        <taxon>Endopterygota</taxon>
        <taxon>Lepidoptera</taxon>
        <taxon>Glossata</taxon>
        <taxon>Ditrysia</taxon>
        <taxon>Tineoidea</taxon>
        <taxon>Psychidae</taxon>
        <taxon>Oiketicinae</taxon>
        <taxon>Eumeta</taxon>
    </lineage>
</organism>
<reference evidence="1 2" key="1">
    <citation type="journal article" date="2019" name="Commun. Biol.">
        <title>The bagworm genome reveals a unique fibroin gene that provides high tensile strength.</title>
        <authorList>
            <person name="Kono N."/>
            <person name="Nakamura H."/>
            <person name="Ohtoshi R."/>
            <person name="Tomita M."/>
            <person name="Numata K."/>
            <person name="Arakawa K."/>
        </authorList>
    </citation>
    <scope>NUCLEOTIDE SEQUENCE [LARGE SCALE GENOMIC DNA]</scope>
</reference>
<gene>
    <name evidence="1" type="ORF">EVAR_73141_1</name>
</gene>
<evidence type="ECO:0000313" key="1">
    <source>
        <dbReference type="EMBL" id="GBP10103.1"/>
    </source>
</evidence>
<name>A0A4C1T6I5_EUMVA</name>
<accession>A0A4C1T6I5</accession>
<evidence type="ECO:0000313" key="2">
    <source>
        <dbReference type="Proteomes" id="UP000299102"/>
    </source>
</evidence>
<comment type="caution">
    <text evidence="1">The sequence shown here is derived from an EMBL/GenBank/DDBJ whole genome shotgun (WGS) entry which is preliminary data.</text>
</comment>
<dbReference type="OrthoDB" id="6627079at2759"/>